<dbReference type="PANTHER" id="PTHR43019:SF57">
    <property type="entry name" value="CELL DIVISION TOPOLOGICAL DETERMINANT MINJ"/>
    <property type="match status" value="1"/>
</dbReference>
<dbReference type="AlphaFoldDB" id="A0A6B3NAH7"/>
<evidence type="ECO:0000313" key="1">
    <source>
        <dbReference type="EMBL" id="NER27592.1"/>
    </source>
</evidence>
<dbReference type="EMBL" id="JAAHFQ010000114">
    <property type="protein sequence ID" value="NER27592.1"/>
    <property type="molecule type" value="Genomic_DNA"/>
</dbReference>
<reference evidence="1" key="1">
    <citation type="submission" date="2019-11" db="EMBL/GenBank/DDBJ databases">
        <title>Genomic insights into an expanded diversity of filamentous marine cyanobacteria reveals the extraordinary biosynthetic potential of Moorea and Okeania.</title>
        <authorList>
            <person name="Ferreira Leao T."/>
            <person name="Wang M."/>
            <person name="Moss N."/>
            <person name="Da Silva R."/>
            <person name="Sanders J."/>
            <person name="Nurk S."/>
            <person name="Gurevich A."/>
            <person name="Humphrey G."/>
            <person name="Reher R."/>
            <person name="Zhu Q."/>
            <person name="Belda-Ferre P."/>
            <person name="Glukhov E."/>
            <person name="Rex R."/>
            <person name="Dorrestein P.C."/>
            <person name="Knight R."/>
            <person name="Pevzner P."/>
            <person name="Gerwick W.H."/>
            <person name="Gerwick L."/>
        </authorList>
    </citation>
    <scope>NUCLEOTIDE SEQUENCE</scope>
    <source>
        <strain evidence="1">SIO1C4</strain>
    </source>
</reference>
<dbReference type="Pfam" id="PF13365">
    <property type="entry name" value="Trypsin_2"/>
    <property type="match status" value="1"/>
</dbReference>
<dbReference type="InterPro" id="IPR009003">
    <property type="entry name" value="Peptidase_S1_PA"/>
</dbReference>
<name>A0A6B3NAH7_9CYAN</name>
<dbReference type="Gene3D" id="2.40.10.10">
    <property type="entry name" value="Trypsin-like serine proteases"/>
    <property type="match status" value="2"/>
</dbReference>
<sequence length="307" mass="33519">MRFYNQLPNLLVGTALTTAVVIILPQAAFALSGRQVNDIAREVTVLFRGTRGQHGSGVIIAKSDQTYYVLTAHHVVRREDDYKLVTADKQAYAIDYAKIKPLPGIDLAVVEFTSEQDYQVAKLANSELASQGQEVFISGWPALGVVGREAGGQLIRQFTDGQISGFLEKPFIGYQMIYTNITRAGMSGGPVLDAGGRIIGIHGLGDKEDPTKFTRQGFTQEEASGIANKIKPGFNYAIPINSFFQLAPQAGIFLSWQVENSPAPELGEPYVAIAEPDPRDTIDDINTTLDTVNNAINTVDKIRNLFR</sequence>
<accession>A0A6B3NAH7</accession>
<organism evidence="1">
    <name type="scientific">Symploca sp. SIO1C4</name>
    <dbReference type="NCBI Taxonomy" id="2607765"/>
    <lineage>
        <taxon>Bacteria</taxon>
        <taxon>Bacillati</taxon>
        <taxon>Cyanobacteriota</taxon>
        <taxon>Cyanophyceae</taxon>
        <taxon>Coleofasciculales</taxon>
        <taxon>Coleofasciculaceae</taxon>
        <taxon>Symploca</taxon>
    </lineage>
</organism>
<dbReference type="PANTHER" id="PTHR43019">
    <property type="entry name" value="SERINE ENDOPROTEASE DEGS"/>
    <property type="match status" value="1"/>
</dbReference>
<protein>
    <submittedName>
        <fullName evidence="1">Trypsin-like peptidase domain-containing protein</fullName>
    </submittedName>
</protein>
<dbReference type="InterPro" id="IPR043504">
    <property type="entry name" value="Peptidase_S1_PA_chymotrypsin"/>
</dbReference>
<gene>
    <name evidence="1" type="ORF">F6J89_08140</name>
</gene>
<comment type="caution">
    <text evidence="1">The sequence shown here is derived from an EMBL/GenBank/DDBJ whole genome shotgun (WGS) entry which is preliminary data.</text>
</comment>
<dbReference type="SUPFAM" id="SSF50494">
    <property type="entry name" value="Trypsin-like serine proteases"/>
    <property type="match status" value="1"/>
</dbReference>
<proteinExistence type="predicted"/>